<dbReference type="EMBL" id="RSDW01000001">
    <property type="protein sequence ID" value="RSL16294.1"/>
    <property type="molecule type" value="Genomic_DNA"/>
</dbReference>
<evidence type="ECO:0000313" key="2">
    <source>
        <dbReference type="Proteomes" id="UP000269669"/>
    </source>
</evidence>
<proteinExistence type="predicted"/>
<dbReference type="AlphaFoldDB" id="A0A428MH98"/>
<protein>
    <submittedName>
        <fullName evidence="1">Uncharacterized protein</fullName>
    </submittedName>
</protein>
<organism evidence="1 2">
    <name type="scientific">Edaphobacter aggregans</name>
    <dbReference type="NCBI Taxonomy" id="570835"/>
    <lineage>
        <taxon>Bacteria</taxon>
        <taxon>Pseudomonadati</taxon>
        <taxon>Acidobacteriota</taxon>
        <taxon>Terriglobia</taxon>
        <taxon>Terriglobales</taxon>
        <taxon>Acidobacteriaceae</taxon>
        <taxon>Edaphobacter</taxon>
    </lineage>
</organism>
<sequence length="93" mass="10680">MFARKLTVERIDSTGQAHLCPIKWIDSFSMRNFTNDAIFDDTLPVADGLLEAGYRVPLDRLQSSMEDWFRRKSYLAPGDHLRVTEADAPHAQR</sequence>
<reference evidence="1 2" key="1">
    <citation type="submission" date="2018-12" db="EMBL/GenBank/DDBJ databases">
        <title>Sequencing of bacterial isolates from soil warming experiment in Harvard Forest, Massachusetts, USA.</title>
        <authorList>
            <person name="Deangelis K."/>
        </authorList>
    </citation>
    <scope>NUCLEOTIDE SEQUENCE [LARGE SCALE GENOMIC DNA]</scope>
    <source>
        <strain evidence="1 2">EB153</strain>
    </source>
</reference>
<keyword evidence="2" id="KW-1185">Reference proteome</keyword>
<dbReference type="Proteomes" id="UP000269669">
    <property type="component" value="Unassembled WGS sequence"/>
</dbReference>
<gene>
    <name evidence="1" type="ORF">EDE15_1805</name>
</gene>
<evidence type="ECO:0000313" key="1">
    <source>
        <dbReference type="EMBL" id="RSL16294.1"/>
    </source>
</evidence>
<name>A0A428MH98_9BACT</name>
<accession>A0A428MH98</accession>
<dbReference type="OrthoDB" id="121473at2"/>
<comment type="caution">
    <text evidence="1">The sequence shown here is derived from an EMBL/GenBank/DDBJ whole genome shotgun (WGS) entry which is preliminary data.</text>
</comment>
<dbReference type="RefSeq" id="WP_125484925.1">
    <property type="nucleotide sequence ID" value="NZ_RSDW01000001.1"/>
</dbReference>